<dbReference type="NCBIfam" id="TIGR03599">
    <property type="entry name" value="YloV"/>
    <property type="match status" value="1"/>
</dbReference>
<dbReference type="PANTHER" id="PTHR33434">
    <property type="entry name" value="DEGV DOMAIN-CONTAINING PROTEIN DR_1986-RELATED"/>
    <property type="match status" value="1"/>
</dbReference>
<dbReference type="InterPro" id="IPR048394">
    <property type="entry name" value="FakA-like_M"/>
</dbReference>
<organism evidence="3 4">
    <name type="scientific">Rhodococcus triatomae</name>
    <dbReference type="NCBI Taxonomy" id="300028"/>
    <lineage>
        <taxon>Bacteria</taxon>
        <taxon>Bacillati</taxon>
        <taxon>Actinomycetota</taxon>
        <taxon>Actinomycetes</taxon>
        <taxon>Mycobacteriales</taxon>
        <taxon>Nocardiaceae</taxon>
        <taxon>Rhodococcus</taxon>
    </lineage>
</organism>
<dbReference type="InterPro" id="IPR033470">
    <property type="entry name" value="FakA-like_C"/>
</dbReference>
<dbReference type="Pfam" id="PF02734">
    <property type="entry name" value="Dak2"/>
    <property type="match status" value="1"/>
</dbReference>
<evidence type="ECO:0000313" key="4">
    <source>
        <dbReference type="Proteomes" id="UP000183263"/>
    </source>
</evidence>
<feature type="region of interest" description="Disordered" evidence="1">
    <location>
        <begin position="232"/>
        <end position="263"/>
    </location>
</feature>
<dbReference type="AlphaFoldDB" id="A0A1G8ENP7"/>
<dbReference type="InterPro" id="IPR050270">
    <property type="entry name" value="DegV_domain_contain"/>
</dbReference>
<dbReference type="InterPro" id="IPR004007">
    <property type="entry name" value="DhaL_dom"/>
</dbReference>
<evidence type="ECO:0000256" key="1">
    <source>
        <dbReference type="SAM" id="MobiDB-lite"/>
    </source>
</evidence>
<feature type="compositionally biased region" description="Basic and acidic residues" evidence="1">
    <location>
        <begin position="250"/>
        <end position="262"/>
    </location>
</feature>
<dbReference type="GO" id="GO:0004371">
    <property type="term" value="F:glycerone kinase activity"/>
    <property type="evidence" value="ECO:0007669"/>
    <property type="project" value="InterPro"/>
</dbReference>
<dbReference type="SUPFAM" id="SSF101473">
    <property type="entry name" value="DhaL-like"/>
    <property type="match status" value="1"/>
</dbReference>
<evidence type="ECO:0000313" key="3">
    <source>
        <dbReference type="EMBL" id="SDH71501.1"/>
    </source>
</evidence>
<sequence>MAPEDDARMDGRALMDWARESVRALESHRDEINALNVFPIPDSDTGTNLVFTMRAAVSALDDLVASGPVGEAPGVHQIAVVLARGSVVGARGNSGVILSQVLRGLAEAAVGEHMDSAGLGTALRMATNLVSDAVSYLVEGTIVTVLRCAADAIAGIDPGTPVARTAAVAADAAAEALVRTPMQLEVLGRAGVVDAGGLGLVVVLDALVKALSGHAPDRDFARFRPRGNLPAAVARRGDSTPGDHAPGDGAHAHDHAGHDHAGGDAQGMDFEVMYLVSRTDDTGIADLRERLDALGDSVVIVGDGRGSWSVHVHCRDAGAAVEAGLGAGDVRGIRVTSFLLESHRSGEAGRVSHRSGEAGRSSPVLPSPEDLSRAHTRPERRRRGVMAVAAGDGAAELFTGEGATVLRCDEPITRGQLLGAIRKMERSEVLVLPNGALPAQELVAVSAAARDSDHEVLLLASSSMVQGLAALAVHDVSRDAGDDAFTMSEAAAATRWGSLRIAAERALTYVGTCEPGDGLGLVGHEVIVIDPDPRRAVRRLVDLLLGTGGELVTILLGADAPAGIGGELTEYIEHGHPGVEVMVYEGGQPGDLLQLGVE</sequence>
<feature type="domain" description="DhaL" evidence="2">
    <location>
        <begin position="12"/>
        <end position="209"/>
    </location>
</feature>
<dbReference type="Proteomes" id="UP000183263">
    <property type="component" value="Unassembled WGS sequence"/>
</dbReference>
<gene>
    <name evidence="3" type="ORF">SAMN05444695_10311</name>
</gene>
<accession>A0A1G8ENP7</accession>
<dbReference type="SMART" id="SM01121">
    <property type="entry name" value="Dak1_2"/>
    <property type="match status" value="1"/>
</dbReference>
<dbReference type="SMART" id="SM01120">
    <property type="entry name" value="Dak2"/>
    <property type="match status" value="1"/>
</dbReference>
<dbReference type="Gene3D" id="1.25.40.340">
    <property type="match status" value="1"/>
</dbReference>
<feature type="region of interest" description="Disordered" evidence="1">
    <location>
        <begin position="344"/>
        <end position="383"/>
    </location>
</feature>
<proteinExistence type="predicted"/>
<dbReference type="Pfam" id="PF13684">
    <property type="entry name" value="FakA-like_C"/>
    <property type="match status" value="1"/>
</dbReference>
<evidence type="ECO:0000259" key="2">
    <source>
        <dbReference type="PROSITE" id="PS51480"/>
    </source>
</evidence>
<reference evidence="3 4" key="1">
    <citation type="submission" date="2016-10" db="EMBL/GenBank/DDBJ databases">
        <authorList>
            <person name="de Groot N.N."/>
        </authorList>
    </citation>
    <scope>NUCLEOTIDE SEQUENCE [LARGE SCALE GENOMIC DNA]</scope>
    <source>
        <strain evidence="3 4">DSM 44892</strain>
    </source>
</reference>
<name>A0A1G8ENP7_9NOCA</name>
<dbReference type="InterPro" id="IPR036117">
    <property type="entry name" value="DhaL_dom_sf"/>
</dbReference>
<dbReference type="PROSITE" id="PS51480">
    <property type="entry name" value="DHAL"/>
    <property type="match status" value="1"/>
</dbReference>
<dbReference type="Pfam" id="PF21645">
    <property type="entry name" value="FakA-like_M"/>
    <property type="match status" value="1"/>
</dbReference>
<protein>
    <recommendedName>
        <fullName evidence="2">DhaL domain-containing protein</fullName>
    </recommendedName>
</protein>
<dbReference type="GO" id="GO:0006071">
    <property type="term" value="P:glycerol metabolic process"/>
    <property type="evidence" value="ECO:0007669"/>
    <property type="project" value="InterPro"/>
</dbReference>
<keyword evidence="4" id="KW-1185">Reference proteome</keyword>
<dbReference type="InterPro" id="IPR019986">
    <property type="entry name" value="YloV-like"/>
</dbReference>
<dbReference type="EMBL" id="FNDN01000003">
    <property type="protein sequence ID" value="SDH71501.1"/>
    <property type="molecule type" value="Genomic_DNA"/>
</dbReference>
<dbReference type="PANTHER" id="PTHR33434:SF4">
    <property type="entry name" value="PHOSPHATASE PROTEIN"/>
    <property type="match status" value="1"/>
</dbReference>